<feature type="region of interest" description="Disordered" evidence="1">
    <location>
        <begin position="71"/>
        <end position="130"/>
    </location>
</feature>
<dbReference type="InterPro" id="IPR046341">
    <property type="entry name" value="SET_dom_sf"/>
</dbReference>
<dbReference type="Proteomes" id="UP001303647">
    <property type="component" value="Unassembled WGS sequence"/>
</dbReference>
<accession>A0AAN7CL59</accession>
<dbReference type="EMBL" id="MU857756">
    <property type="protein sequence ID" value="KAK4244131.1"/>
    <property type="molecule type" value="Genomic_DNA"/>
</dbReference>
<feature type="region of interest" description="Disordered" evidence="1">
    <location>
        <begin position="624"/>
        <end position="666"/>
    </location>
</feature>
<evidence type="ECO:0000313" key="4">
    <source>
        <dbReference type="Proteomes" id="UP001303647"/>
    </source>
</evidence>
<keyword evidence="4" id="KW-1185">Reference proteome</keyword>
<dbReference type="InterPro" id="IPR053105">
    <property type="entry name" value="Class_V-like_SAM-MTase"/>
</dbReference>
<proteinExistence type="predicted"/>
<dbReference type="PROSITE" id="PS50280">
    <property type="entry name" value="SET"/>
    <property type="match status" value="1"/>
</dbReference>
<dbReference type="PANTHER" id="PTHR47250">
    <property type="entry name" value="HISTONE-LYSINE N-METHYLTRANSFERASE SET-6"/>
    <property type="match status" value="1"/>
</dbReference>
<evidence type="ECO:0000256" key="1">
    <source>
        <dbReference type="SAM" id="MobiDB-lite"/>
    </source>
</evidence>
<gene>
    <name evidence="3" type="ORF">C7999DRAFT_44171</name>
</gene>
<protein>
    <recommendedName>
        <fullName evidence="2">SET domain-containing protein</fullName>
    </recommendedName>
</protein>
<sequence length="666" mass="74511">MESSDKADCLSSRVSRAILKQLTTALEMASVDQLAHPMLRIEAFVQDGDGRQDGGGMAGNPPSHVHIMTTKSIKSARPKEDKPPKLARVQGRRGNGDGPEITIVDSAYSKTTPETETACEDIPDTDRSSHRRSLGALRLRAKPDTSLVSAFESQRRMQVGEHNFPKRAKTQADIAATPDKSSFDKFITGIWEHIHGGVHLEPQSLVEQLQLTATGAAHALTDNDDPRLLNPHGVQGPTAPLSSVCLNAAADNPELFRSSNVFCRKVTQASRTCRSIEVIIQAHWVEQFDSYVEFLAATNTSMPLGKCRKAALMRACRDFEWSEKELRNKMAVWRGYKQIKDAAGWATLVFAGMGLYRLCKYRTDFSAKSMDRLRALRRRIEVAADTLHPRWRQLLALVGEAPERRFTGHAHDWVTFLDGSDPVTLRSTYVSHDPNFSFQHIDESIIDGRAWVAEDPRWIPPPSAALSLESANTCYCFPSLFGGPRPPCPVRVFRTSDGRNNGLQALVSFERGAAIGEFVGLVTRGLENLDVMESAAVKHRPYQIWQGHQGNFTRFVNHSCKPNAQYQHFVWLGIQRVLLISKGIEAGTEITVDYSESYWRGLDKRCLCGESCCRYSGEGALRMQEQVRREESDQGRQSRELDNRAFPGLKRRPPDINIRSSIKQKN</sequence>
<evidence type="ECO:0000259" key="2">
    <source>
        <dbReference type="PROSITE" id="PS50280"/>
    </source>
</evidence>
<organism evidence="3 4">
    <name type="scientific">Corynascus novoguineensis</name>
    <dbReference type="NCBI Taxonomy" id="1126955"/>
    <lineage>
        <taxon>Eukaryota</taxon>
        <taxon>Fungi</taxon>
        <taxon>Dikarya</taxon>
        <taxon>Ascomycota</taxon>
        <taxon>Pezizomycotina</taxon>
        <taxon>Sordariomycetes</taxon>
        <taxon>Sordariomycetidae</taxon>
        <taxon>Sordariales</taxon>
        <taxon>Chaetomiaceae</taxon>
        <taxon>Corynascus</taxon>
    </lineage>
</organism>
<feature type="domain" description="SET" evidence="2">
    <location>
        <begin position="488"/>
        <end position="595"/>
    </location>
</feature>
<feature type="compositionally biased region" description="Basic and acidic residues" evidence="1">
    <location>
        <begin position="625"/>
        <end position="643"/>
    </location>
</feature>
<reference evidence="3" key="2">
    <citation type="submission" date="2023-05" db="EMBL/GenBank/DDBJ databases">
        <authorList>
            <consortium name="Lawrence Berkeley National Laboratory"/>
            <person name="Steindorff A."/>
            <person name="Hensen N."/>
            <person name="Bonometti L."/>
            <person name="Westerberg I."/>
            <person name="Brannstrom I.O."/>
            <person name="Guillou S."/>
            <person name="Cros-Aarteil S."/>
            <person name="Calhoun S."/>
            <person name="Haridas S."/>
            <person name="Kuo A."/>
            <person name="Mondo S."/>
            <person name="Pangilinan J."/>
            <person name="Riley R."/>
            <person name="Labutti K."/>
            <person name="Andreopoulos B."/>
            <person name="Lipzen A."/>
            <person name="Chen C."/>
            <person name="Yanf M."/>
            <person name="Daum C."/>
            <person name="Ng V."/>
            <person name="Clum A."/>
            <person name="Ohm R."/>
            <person name="Martin F."/>
            <person name="Silar P."/>
            <person name="Natvig D."/>
            <person name="Lalanne C."/>
            <person name="Gautier V."/>
            <person name="Ament-Velasquez S.L."/>
            <person name="Kruys A."/>
            <person name="Hutchinson M.I."/>
            <person name="Powell A.J."/>
            <person name="Barry K."/>
            <person name="Miller A.N."/>
            <person name="Grigoriev I.V."/>
            <person name="Debuchy R."/>
            <person name="Gladieux P."/>
            <person name="Thoren M.H."/>
            <person name="Johannesson H."/>
        </authorList>
    </citation>
    <scope>NUCLEOTIDE SEQUENCE</scope>
    <source>
        <strain evidence="3">CBS 359.72</strain>
    </source>
</reference>
<dbReference type="AlphaFoldDB" id="A0AAN7CL59"/>
<dbReference type="InterPro" id="IPR001214">
    <property type="entry name" value="SET_dom"/>
</dbReference>
<evidence type="ECO:0000313" key="3">
    <source>
        <dbReference type="EMBL" id="KAK4244131.1"/>
    </source>
</evidence>
<dbReference type="SMART" id="SM00317">
    <property type="entry name" value="SET"/>
    <property type="match status" value="1"/>
</dbReference>
<name>A0AAN7CL59_9PEZI</name>
<dbReference type="SUPFAM" id="SSF82199">
    <property type="entry name" value="SET domain"/>
    <property type="match status" value="1"/>
</dbReference>
<dbReference type="PANTHER" id="PTHR47250:SF3">
    <property type="entry name" value="HISTONE-LYSINE N-METHYLTRANSFERASE SET-6"/>
    <property type="match status" value="1"/>
</dbReference>
<reference evidence="3" key="1">
    <citation type="journal article" date="2023" name="Mol. Phylogenet. Evol.">
        <title>Genome-scale phylogeny and comparative genomics of the fungal order Sordariales.</title>
        <authorList>
            <person name="Hensen N."/>
            <person name="Bonometti L."/>
            <person name="Westerberg I."/>
            <person name="Brannstrom I.O."/>
            <person name="Guillou S."/>
            <person name="Cros-Aarteil S."/>
            <person name="Calhoun S."/>
            <person name="Haridas S."/>
            <person name="Kuo A."/>
            <person name="Mondo S."/>
            <person name="Pangilinan J."/>
            <person name="Riley R."/>
            <person name="LaButti K."/>
            <person name="Andreopoulos B."/>
            <person name="Lipzen A."/>
            <person name="Chen C."/>
            <person name="Yan M."/>
            <person name="Daum C."/>
            <person name="Ng V."/>
            <person name="Clum A."/>
            <person name="Steindorff A."/>
            <person name="Ohm R.A."/>
            <person name="Martin F."/>
            <person name="Silar P."/>
            <person name="Natvig D.O."/>
            <person name="Lalanne C."/>
            <person name="Gautier V."/>
            <person name="Ament-Velasquez S.L."/>
            <person name="Kruys A."/>
            <person name="Hutchinson M.I."/>
            <person name="Powell A.J."/>
            <person name="Barry K."/>
            <person name="Miller A.N."/>
            <person name="Grigoriev I.V."/>
            <person name="Debuchy R."/>
            <person name="Gladieux P."/>
            <person name="Hiltunen Thoren M."/>
            <person name="Johannesson H."/>
        </authorList>
    </citation>
    <scope>NUCLEOTIDE SEQUENCE</scope>
    <source>
        <strain evidence="3">CBS 359.72</strain>
    </source>
</reference>
<dbReference type="Gene3D" id="2.170.270.10">
    <property type="entry name" value="SET domain"/>
    <property type="match status" value="1"/>
</dbReference>
<dbReference type="Pfam" id="PF00856">
    <property type="entry name" value="SET"/>
    <property type="match status" value="1"/>
</dbReference>
<comment type="caution">
    <text evidence="3">The sequence shown here is derived from an EMBL/GenBank/DDBJ whole genome shotgun (WGS) entry which is preliminary data.</text>
</comment>